<evidence type="ECO:0000313" key="1">
    <source>
        <dbReference type="EMBL" id="MCY7059709.1"/>
    </source>
</evidence>
<organism evidence="1 2">
    <name type="scientific">Streptococcus oralis</name>
    <dbReference type="NCBI Taxonomy" id="1303"/>
    <lineage>
        <taxon>Bacteria</taxon>
        <taxon>Bacillati</taxon>
        <taxon>Bacillota</taxon>
        <taxon>Bacilli</taxon>
        <taxon>Lactobacillales</taxon>
        <taxon>Streptococcaceae</taxon>
        <taxon>Streptococcus</taxon>
    </lineage>
</organism>
<dbReference type="RefSeq" id="WP_049490139.1">
    <property type="nucleotide sequence ID" value="NZ_JAKUVW010000004.1"/>
</dbReference>
<comment type="caution">
    <text evidence="1">The sequence shown here is derived from an EMBL/GenBank/DDBJ whole genome shotgun (WGS) entry which is preliminary data.</text>
</comment>
<evidence type="ECO:0000313" key="2">
    <source>
        <dbReference type="Proteomes" id="UP001207177"/>
    </source>
</evidence>
<sequence>MEEISIGKQKEIRKKENLKASSKSSVRSIEKSQILHIVIMIGKNNPYTLLFNLFLLIARNIEDTNTKIWTPGNPMKNKANT</sequence>
<proteinExistence type="predicted"/>
<accession>A0AAW5WGS7</accession>
<reference evidence="1" key="2">
    <citation type="submission" date="2022-02" db="EMBL/GenBank/DDBJ databases">
        <authorList>
            <person name="Christensen J.J.E."/>
            <person name="Jensen C.S."/>
            <person name="Nielsen X.C."/>
            <person name="Dargis R."/>
        </authorList>
    </citation>
    <scope>NUCLEOTIDE SEQUENCE</scope>
    <source>
        <strain evidence="1">K16259064</strain>
    </source>
</reference>
<dbReference type="Proteomes" id="UP001207177">
    <property type="component" value="Unassembled WGS sequence"/>
</dbReference>
<protein>
    <submittedName>
        <fullName evidence="1">Uncharacterized protein</fullName>
    </submittedName>
</protein>
<dbReference type="EMBL" id="JAKUVW010000004">
    <property type="protein sequence ID" value="MCY7059709.1"/>
    <property type="molecule type" value="Genomic_DNA"/>
</dbReference>
<name>A0AAW5WGS7_STROR</name>
<dbReference type="AlphaFoldDB" id="A0AAW5WGS7"/>
<gene>
    <name evidence="1" type="ORF">MK395_02690</name>
</gene>
<reference evidence="1" key="1">
    <citation type="journal article" date="2022" name="Med Res Arch">
        <title>Genomic identification of streptococcal strains and relation to clinical characteristics. A substudy to The Partial Oral Treatment of Endocarditis (POET) Trial.</title>
        <authorList>
            <person name="Christensen J."/>
            <person name="Jensen C."/>
            <person name="Dargis R."/>
            <person name="Nielsen X."/>
            <person name="Pries- Heje M."/>
            <person name="Wiingaard C."/>
            <person name="Ihlemann N."/>
            <person name="Gill S."/>
            <person name="Bruun N."/>
            <person name="Elming H."/>
            <person name="Povlsen J."/>
            <person name="Madsen T."/>
            <person name="Jensen K."/>
            <person name="Fuursted K."/>
            <person name="Ostergaard L."/>
            <person name="Christiansen U."/>
            <person name="Rosenvinge F."/>
            <person name="Helweg-Larsen J."/>
            <person name="Fosbol E."/>
            <person name="Kober L."/>
            <person name="Torp-Pedersen C."/>
            <person name="Tonder N."/>
            <person name="Moser C."/>
            <person name="Iversen K."/>
            <person name="Bundgaard H."/>
        </authorList>
    </citation>
    <scope>NUCLEOTIDE SEQUENCE</scope>
    <source>
        <strain evidence="1">K16259064</strain>
    </source>
</reference>